<proteinExistence type="predicted"/>
<keyword evidence="2" id="KW-0812">Transmembrane</keyword>
<keyword evidence="2" id="KW-1133">Transmembrane helix</keyword>
<gene>
    <name evidence="3" type="ORF">WICPIJ_008042</name>
</gene>
<evidence type="ECO:0000313" key="3">
    <source>
        <dbReference type="EMBL" id="KAH3680957.1"/>
    </source>
</evidence>
<feature type="compositionally biased region" description="Low complexity" evidence="1">
    <location>
        <begin position="234"/>
        <end position="254"/>
    </location>
</feature>
<accession>A0A9P8PYL8</accession>
<keyword evidence="2" id="KW-0472">Membrane</keyword>
<feature type="region of interest" description="Disordered" evidence="1">
    <location>
        <begin position="229"/>
        <end position="254"/>
    </location>
</feature>
<evidence type="ECO:0000313" key="4">
    <source>
        <dbReference type="Proteomes" id="UP000774326"/>
    </source>
</evidence>
<name>A0A9P8PYL8_WICPI</name>
<reference evidence="3" key="2">
    <citation type="submission" date="2021-01" db="EMBL/GenBank/DDBJ databases">
        <authorList>
            <person name="Schikora-Tamarit M.A."/>
        </authorList>
    </citation>
    <scope>NUCLEOTIDE SEQUENCE</scope>
    <source>
        <strain evidence="3">CBS2887</strain>
    </source>
</reference>
<comment type="caution">
    <text evidence="3">The sequence shown here is derived from an EMBL/GenBank/DDBJ whole genome shotgun (WGS) entry which is preliminary data.</text>
</comment>
<keyword evidence="4" id="KW-1185">Reference proteome</keyword>
<organism evidence="3 4">
    <name type="scientific">Wickerhamomyces pijperi</name>
    <name type="common">Yeast</name>
    <name type="synonym">Pichia pijperi</name>
    <dbReference type="NCBI Taxonomy" id="599730"/>
    <lineage>
        <taxon>Eukaryota</taxon>
        <taxon>Fungi</taxon>
        <taxon>Dikarya</taxon>
        <taxon>Ascomycota</taxon>
        <taxon>Saccharomycotina</taxon>
        <taxon>Saccharomycetes</taxon>
        <taxon>Phaffomycetales</taxon>
        <taxon>Wickerhamomycetaceae</taxon>
        <taxon>Wickerhamomyces</taxon>
    </lineage>
</organism>
<dbReference type="AlphaFoldDB" id="A0A9P8PYL8"/>
<sequence>MPLVVLFRVVVVVFLVVGGLLVDSVAVVAVVVAIEALVALVAVDAEQSWMFGWKETRADQRHNLDLCVLAGLEEEELPTPELGFETASLKEVPDGRAKLPLPKLNFPKSFEPDEWVEGREKLGFFNFTDALNGSNCSEGRRKEDDDVVGGMNRLLINDIPLPLVSKAKELPVAVPEPVLEPSLPGRGKFKKLLMLELESVENLPPEIELEFGLPSDVKKEMESCLDNLGCNGSEVENGPEPNAEGPEGAEVEAPPEAPAALDDDVAVFVVVGTDAVAEVGWFVGFEDEDGKESFVF</sequence>
<evidence type="ECO:0000256" key="2">
    <source>
        <dbReference type="SAM" id="Phobius"/>
    </source>
</evidence>
<reference evidence="3" key="1">
    <citation type="journal article" date="2021" name="Open Biol.">
        <title>Shared evolutionary footprints suggest mitochondrial oxidative damage underlies multiple complex I losses in fungi.</title>
        <authorList>
            <person name="Schikora-Tamarit M.A."/>
            <person name="Marcet-Houben M."/>
            <person name="Nosek J."/>
            <person name="Gabaldon T."/>
        </authorList>
    </citation>
    <scope>NUCLEOTIDE SEQUENCE</scope>
    <source>
        <strain evidence="3">CBS2887</strain>
    </source>
</reference>
<protein>
    <submittedName>
        <fullName evidence="3">Uncharacterized protein</fullName>
    </submittedName>
</protein>
<dbReference type="Proteomes" id="UP000774326">
    <property type="component" value="Unassembled WGS sequence"/>
</dbReference>
<evidence type="ECO:0000256" key="1">
    <source>
        <dbReference type="SAM" id="MobiDB-lite"/>
    </source>
</evidence>
<dbReference type="EMBL" id="JAEUBG010004644">
    <property type="protein sequence ID" value="KAH3680957.1"/>
    <property type="molecule type" value="Genomic_DNA"/>
</dbReference>
<feature type="transmembrane region" description="Helical" evidence="2">
    <location>
        <begin position="12"/>
        <end position="43"/>
    </location>
</feature>